<dbReference type="Gene3D" id="3.50.50.60">
    <property type="entry name" value="FAD/NAD(P)-binding domain"/>
    <property type="match status" value="1"/>
</dbReference>
<accession>A0A402B6K2</accession>
<name>A0A402B6K2_9CHLR</name>
<dbReference type="InterPro" id="IPR036188">
    <property type="entry name" value="FAD/NAD-bd_sf"/>
</dbReference>
<evidence type="ECO:0000313" key="1">
    <source>
        <dbReference type="EMBL" id="GCE26969.1"/>
    </source>
</evidence>
<proteinExistence type="predicted"/>
<comment type="caution">
    <text evidence="1">The sequence shown here is derived from an EMBL/GenBank/DDBJ whole genome shotgun (WGS) entry which is preliminary data.</text>
</comment>
<evidence type="ECO:0000313" key="2">
    <source>
        <dbReference type="Proteomes" id="UP000287171"/>
    </source>
</evidence>
<organism evidence="1 2">
    <name type="scientific">Dictyobacter alpinus</name>
    <dbReference type="NCBI Taxonomy" id="2014873"/>
    <lineage>
        <taxon>Bacteria</taxon>
        <taxon>Bacillati</taxon>
        <taxon>Chloroflexota</taxon>
        <taxon>Ktedonobacteria</taxon>
        <taxon>Ktedonobacterales</taxon>
        <taxon>Dictyobacteraceae</taxon>
        <taxon>Dictyobacter</taxon>
    </lineage>
</organism>
<gene>
    <name evidence="1" type="ORF">KDA_24530</name>
</gene>
<dbReference type="EMBL" id="BIFT01000001">
    <property type="protein sequence ID" value="GCE26969.1"/>
    <property type="molecule type" value="Genomic_DNA"/>
</dbReference>
<reference evidence="2" key="1">
    <citation type="submission" date="2018-12" db="EMBL/GenBank/DDBJ databases">
        <title>Tengunoibacter tsumagoiensis gen. nov., sp. nov., Dictyobacter kobayashii sp. nov., D. alpinus sp. nov., and D. joshuensis sp. nov. and description of Dictyobacteraceae fam. nov. within the order Ktedonobacterales isolated from Tengu-no-mugimeshi.</title>
        <authorList>
            <person name="Wang C.M."/>
            <person name="Zheng Y."/>
            <person name="Sakai Y."/>
            <person name="Toyoda A."/>
            <person name="Minakuchi Y."/>
            <person name="Abe K."/>
            <person name="Yokota A."/>
            <person name="Yabe S."/>
        </authorList>
    </citation>
    <scope>NUCLEOTIDE SEQUENCE [LARGE SCALE GENOMIC DNA]</scope>
    <source>
        <strain evidence="2">Uno16</strain>
    </source>
</reference>
<dbReference type="AlphaFoldDB" id="A0A402B6K2"/>
<dbReference type="SUPFAM" id="SSF51905">
    <property type="entry name" value="FAD/NAD(P)-binding domain"/>
    <property type="match status" value="1"/>
</dbReference>
<dbReference type="PANTHER" id="PTHR32098">
    <property type="entry name" value="LYCOPENE BETA/EPSILON CYCLASE PROTEIN"/>
    <property type="match status" value="1"/>
</dbReference>
<dbReference type="PANTHER" id="PTHR32098:SF5">
    <property type="entry name" value="LYCOPENE BETA_EPSILON CYCLASE PROTEIN"/>
    <property type="match status" value="1"/>
</dbReference>
<protein>
    <submittedName>
        <fullName evidence="1">Uncharacterized protein</fullName>
    </submittedName>
</protein>
<dbReference type="OrthoDB" id="596378at2"/>
<dbReference type="RefSeq" id="WP_126627363.1">
    <property type="nucleotide sequence ID" value="NZ_BIFT01000001.1"/>
</dbReference>
<dbReference type="Proteomes" id="UP000287171">
    <property type="component" value="Unassembled WGS sequence"/>
</dbReference>
<keyword evidence="2" id="KW-1185">Reference proteome</keyword>
<sequence>MQTTIEQLASQYPHLAQAFTTIPQGDLHLKRLQNLNDSWQNLLQSGERRSYAEVVVTEERPFVPASDTFDIIYAGGGLNLLNAAVMTRRYGFRVLVFDRFTVGAVHREWNISREELQELLDSGLLTSAELESVIQREYRDGLIRFHAGQIKVAPAELHLKDVLNIAIDAEKLTALCVQKIQEHQPRMGGSNMILHNTNFVRCAVQPSRSVTVDVEHTSGAPHSYRARLLIDGMGSTSPIACQLNCGRPFSLVCPTVGTVARGYKQGSEANAIDPEIGEVLVSTEDSRNGRQLIWEAFPGKGDQVAIYLFYYAESGSHVDLLELFDDFFALLPDYKDTSAVEIIKPVYGFIPAGYNISLPWEPEAKTLAYDRVLSLGDAAAFQSPLTFCGFGSYVRNLQRITTLLSLALNTNSLSAEQLNRIRASEAVPAVARAFSKFMIAKPDSVEPIWQVNETLNVFCHVLQQLGPKITNDFFKDRVSWLDYTRVILGTPGYYPGIYALTLKTLSPTEIIGWITAWLQLGRQSLSYQYYRLLAPWLNATPGRLIQRNLNRLNPSLGLRNAIWQESMAQIQRTRQESKPGRTQPYTNTTSWFSHLIPRWPAG</sequence>